<dbReference type="EMBL" id="JOJR01000006">
    <property type="protein sequence ID" value="RCN52555.1"/>
    <property type="molecule type" value="Genomic_DNA"/>
</dbReference>
<name>A0A368HBB9_ANCCA</name>
<feature type="compositionally biased region" description="Low complexity" evidence="3">
    <location>
        <begin position="15"/>
        <end position="26"/>
    </location>
</feature>
<proteinExistence type="predicted"/>
<dbReference type="InterPro" id="IPR006594">
    <property type="entry name" value="LisH"/>
</dbReference>
<protein>
    <submittedName>
        <fullName evidence="4">Uncharacterized protein</fullName>
    </submittedName>
</protein>
<dbReference type="PANTHER" id="PTHR22838:SF0">
    <property type="entry name" value="WD REPEAT-CONTAINING PROTEIN 26"/>
    <property type="match status" value="1"/>
</dbReference>
<keyword evidence="2" id="KW-0677">Repeat</keyword>
<evidence type="ECO:0000256" key="3">
    <source>
        <dbReference type="SAM" id="MobiDB-lite"/>
    </source>
</evidence>
<dbReference type="STRING" id="29170.A0A368HBB9"/>
<reference evidence="4 5" key="1">
    <citation type="submission" date="2014-10" db="EMBL/GenBank/DDBJ databases">
        <title>Draft genome of the hookworm Ancylostoma caninum.</title>
        <authorList>
            <person name="Mitreva M."/>
        </authorList>
    </citation>
    <scope>NUCLEOTIDE SEQUENCE [LARGE SCALE GENOMIC DNA]</scope>
    <source>
        <strain evidence="4 5">Baltimore</strain>
    </source>
</reference>
<dbReference type="GO" id="GO:0034657">
    <property type="term" value="C:GID complex"/>
    <property type="evidence" value="ECO:0007669"/>
    <property type="project" value="TreeGrafter"/>
</dbReference>
<dbReference type="InterPro" id="IPR051350">
    <property type="entry name" value="WD_repeat-ST_regulator"/>
</dbReference>
<dbReference type="PROSITE" id="PS50896">
    <property type="entry name" value="LISH"/>
    <property type="match status" value="1"/>
</dbReference>
<feature type="region of interest" description="Disordered" evidence="3">
    <location>
        <begin position="97"/>
        <end position="118"/>
    </location>
</feature>
<feature type="region of interest" description="Disordered" evidence="3">
    <location>
        <begin position="1"/>
        <end position="63"/>
    </location>
</feature>
<organism evidence="4 5">
    <name type="scientific">Ancylostoma caninum</name>
    <name type="common">Dog hookworm</name>
    <dbReference type="NCBI Taxonomy" id="29170"/>
    <lineage>
        <taxon>Eukaryota</taxon>
        <taxon>Metazoa</taxon>
        <taxon>Ecdysozoa</taxon>
        <taxon>Nematoda</taxon>
        <taxon>Chromadorea</taxon>
        <taxon>Rhabditida</taxon>
        <taxon>Rhabditina</taxon>
        <taxon>Rhabditomorpha</taxon>
        <taxon>Strongyloidea</taxon>
        <taxon>Ancylostomatidae</taxon>
        <taxon>Ancylostomatinae</taxon>
        <taxon>Ancylostoma</taxon>
    </lineage>
</organism>
<dbReference type="GO" id="GO:0043161">
    <property type="term" value="P:proteasome-mediated ubiquitin-dependent protein catabolic process"/>
    <property type="evidence" value="ECO:0007669"/>
    <property type="project" value="TreeGrafter"/>
</dbReference>
<dbReference type="PANTHER" id="PTHR22838">
    <property type="entry name" value="WD REPEAT PROTEIN 26-RELATED"/>
    <property type="match status" value="1"/>
</dbReference>
<evidence type="ECO:0000313" key="5">
    <source>
        <dbReference type="Proteomes" id="UP000252519"/>
    </source>
</evidence>
<evidence type="ECO:0000313" key="4">
    <source>
        <dbReference type="EMBL" id="RCN52555.1"/>
    </source>
</evidence>
<dbReference type="SMART" id="SM00667">
    <property type="entry name" value="LisH"/>
    <property type="match status" value="1"/>
</dbReference>
<keyword evidence="5" id="KW-1185">Reference proteome</keyword>
<evidence type="ECO:0000256" key="1">
    <source>
        <dbReference type="ARBA" id="ARBA00022574"/>
    </source>
</evidence>
<dbReference type="Proteomes" id="UP000252519">
    <property type="component" value="Unassembled WGS sequence"/>
</dbReference>
<dbReference type="OrthoDB" id="972532at2759"/>
<keyword evidence="1" id="KW-0853">WD repeat</keyword>
<sequence>MVFAKNASKRRRSRSNSGSSSRSSSSQDNQLFLAPLAVRSSKVQRGVERPTSPHAAGPAAKRARMNVDYNVHYSGSRSVAQRLKQCSLKDLNSTTSNGNVAFKTPSLPGCKPSPKLTPKQHNTVRIIAQYLRDLGLKESLDALTEESGCKVENANARKLREAIYKAKWDDAIAVLEKCYANLKPHQLETAKLIILEEKFYDLLHADNTPMALRLLREEFPNTPVVREKRSSMIRMLFMDKQQLAEVPEAMRFRS</sequence>
<dbReference type="AlphaFoldDB" id="A0A368HBB9"/>
<comment type="caution">
    <text evidence="4">The sequence shown here is derived from an EMBL/GenBank/DDBJ whole genome shotgun (WGS) entry which is preliminary data.</text>
</comment>
<evidence type="ECO:0000256" key="2">
    <source>
        <dbReference type="ARBA" id="ARBA00022737"/>
    </source>
</evidence>
<gene>
    <name evidence="4" type="ORF">ANCCAN_01254</name>
</gene>
<dbReference type="Pfam" id="PF23627">
    <property type="entry name" value="LisH_WDR26"/>
    <property type="match status" value="1"/>
</dbReference>
<accession>A0A368HBB9</accession>